<evidence type="ECO:0000256" key="1">
    <source>
        <dbReference type="SAM" id="MobiDB-lite"/>
    </source>
</evidence>
<organism evidence="2 3">
    <name type="scientific">Luteolibacter pohnpeiensis</name>
    <dbReference type="NCBI Taxonomy" id="454153"/>
    <lineage>
        <taxon>Bacteria</taxon>
        <taxon>Pseudomonadati</taxon>
        <taxon>Verrucomicrobiota</taxon>
        <taxon>Verrucomicrobiia</taxon>
        <taxon>Verrucomicrobiales</taxon>
        <taxon>Verrucomicrobiaceae</taxon>
        <taxon>Luteolibacter</taxon>
    </lineage>
</organism>
<dbReference type="AlphaFoldDB" id="A0A934S7Z9"/>
<dbReference type="Proteomes" id="UP000603141">
    <property type="component" value="Unassembled WGS sequence"/>
</dbReference>
<protein>
    <submittedName>
        <fullName evidence="2">Uncharacterized protein</fullName>
    </submittedName>
</protein>
<gene>
    <name evidence="2" type="ORF">JIN85_13885</name>
</gene>
<reference evidence="2" key="1">
    <citation type="submission" date="2021-01" db="EMBL/GenBank/DDBJ databases">
        <title>Modified the classification status of verrucomicrobia.</title>
        <authorList>
            <person name="Feng X."/>
        </authorList>
    </citation>
    <scope>NUCLEOTIDE SEQUENCE</scope>
    <source>
        <strain evidence="2">KCTC 22041</strain>
    </source>
</reference>
<comment type="caution">
    <text evidence="2">The sequence shown here is derived from an EMBL/GenBank/DDBJ whole genome shotgun (WGS) entry which is preliminary data.</text>
</comment>
<keyword evidence="3" id="KW-1185">Reference proteome</keyword>
<evidence type="ECO:0000313" key="2">
    <source>
        <dbReference type="EMBL" id="MBK1883513.1"/>
    </source>
</evidence>
<feature type="compositionally biased region" description="Basic and acidic residues" evidence="1">
    <location>
        <begin position="58"/>
        <end position="67"/>
    </location>
</feature>
<accession>A0A934S7Z9</accession>
<evidence type="ECO:0000313" key="3">
    <source>
        <dbReference type="Proteomes" id="UP000603141"/>
    </source>
</evidence>
<sequence>MKFQITLSCLIIAIAAVPGWMNHRHLNSLRDSLFQLQAKAKAAGITIDASGSPITTRSSERKQRTESPDVGQLADELIDFARALQATNRDTDHIANQQAILDWQLKLSHLDTETLKQLLAEIQQTTKPDDPIQGELLSIIYQTIAENDPHAALDVFSENITQVSARDLTTALLGEMKHNRAGGIDWLVNHRDSLSDGTDNNLIDGLLRGALTIDSKLGFELIDQLDLDPSRWLGIVISPARSAEQRTTMLAAFREYAASIDDPDRLSVVNEEGYNALLSNSFIHDGVGDSIQWIEASNLPLEQLEDYAARTFFSCTPKDEMKWIDWIGSNIQADSILTEAIPNRVTILTSRDPAAAGAWIEAMPSGKVKEIATTCYVTAVSGYQPLEAYAWLKKLPADDNRAALLEQIHQNWPADQPWPEN</sequence>
<name>A0A934S7Z9_9BACT</name>
<proteinExistence type="predicted"/>
<feature type="region of interest" description="Disordered" evidence="1">
    <location>
        <begin position="49"/>
        <end position="69"/>
    </location>
</feature>
<dbReference type="EMBL" id="JAENIJ010000022">
    <property type="protein sequence ID" value="MBK1883513.1"/>
    <property type="molecule type" value="Genomic_DNA"/>
</dbReference>
<dbReference type="RefSeq" id="WP_200271734.1">
    <property type="nucleotide sequence ID" value="NZ_JAENIJ010000022.1"/>
</dbReference>